<keyword evidence="1" id="KW-0472">Membrane</keyword>
<dbReference type="PATRIC" id="fig|80878.5.peg.4103"/>
<evidence type="ECO:0000256" key="1">
    <source>
        <dbReference type="SAM" id="Phobius"/>
    </source>
</evidence>
<dbReference type="OrthoDB" id="6402872at2"/>
<dbReference type="Proteomes" id="UP000032566">
    <property type="component" value="Unassembled WGS sequence"/>
</dbReference>
<feature type="transmembrane region" description="Helical" evidence="1">
    <location>
        <begin position="12"/>
        <end position="30"/>
    </location>
</feature>
<keyword evidence="1" id="KW-1133">Transmembrane helix</keyword>
<accession>A0A0D7K4K9</accession>
<proteinExistence type="predicted"/>
<gene>
    <name evidence="2" type="ORF">RP29_19325</name>
</gene>
<reference evidence="2 3" key="1">
    <citation type="submission" date="2014-12" db="EMBL/GenBank/DDBJ databases">
        <title>Isolation of bacteria from lake water.</title>
        <authorList>
            <person name="Sheng K.-Y."/>
            <person name="Chin P.-S."/>
            <person name="Chan K.-G."/>
            <person name="Tan G.S."/>
        </authorList>
    </citation>
    <scope>NUCLEOTIDE SEQUENCE [LARGE SCALE GENOMIC DNA]</scope>
    <source>
        <strain evidence="2 3">KY4</strain>
    </source>
</reference>
<evidence type="ECO:0000313" key="3">
    <source>
        <dbReference type="Proteomes" id="UP000032566"/>
    </source>
</evidence>
<organism evidence="2 3">
    <name type="scientific">Acidovorax temperans</name>
    <dbReference type="NCBI Taxonomy" id="80878"/>
    <lineage>
        <taxon>Bacteria</taxon>
        <taxon>Pseudomonadati</taxon>
        <taxon>Pseudomonadota</taxon>
        <taxon>Betaproteobacteria</taxon>
        <taxon>Burkholderiales</taxon>
        <taxon>Comamonadaceae</taxon>
        <taxon>Acidovorax</taxon>
    </lineage>
</organism>
<dbReference type="EMBL" id="JXYQ01000089">
    <property type="protein sequence ID" value="KJA08912.1"/>
    <property type="molecule type" value="Genomic_DNA"/>
</dbReference>
<comment type="caution">
    <text evidence="2">The sequence shown here is derived from an EMBL/GenBank/DDBJ whole genome shotgun (WGS) entry which is preliminary data.</text>
</comment>
<protein>
    <submittedName>
        <fullName evidence="2">Uncharacterized protein</fullName>
    </submittedName>
</protein>
<keyword evidence="1" id="KW-0812">Transmembrane</keyword>
<evidence type="ECO:0000313" key="2">
    <source>
        <dbReference type="EMBL" id="KJA08912.1"/>
    </source>
</evidence>
<name>A0A0D7K4K9_9BURK</name>
<dbReference type="AlphaFoldDB" id="A0A0D7K4K9"/>
<sequence length="152" mass="16696">MQDFLNNPVAMGMLLFGICLIVGSAAMRWIGTSKEGITRIEQSATKPTVESQEELEQIKLAIEAGKPFNILVNGKPHSVLAVRFGPRDTMPERIQAMADEWSINPEDVGYRALTQHLGQYALKPIPADFEAKSVDELLVAGGLQKPRNTALH</sequence>
<dbReference type="RefSeq" id="WP_044402662.1">
    <property type="nucleotide sequence ID" value="NZ_JXYQ01000089.1"/>
</dbReference>
<keyword evidence="3" id="KW-1185">Reference proteome</keyword>